<proteinExistence type="predicted"/>
<accession>A0A167K1J4</accession>
<dbReference type="VEuPathDB" id="FungiDB:PHYBLDRAFT_152010"/>
<protein>
    <submittedName>
        <fullName evidence="1">Uncharacterized protein</fullName>
    </submittedName>
</protein>
<dbReference type="AlphaFoldDB" id="A0A167K1J4"/>
<dbReference type="Proteomes" id="UP000077315">
    <property type="component" value="Unassembled WGS sequence"/>
</dbReference>
<reference evidence="1" key="2">
    <citation type="submission" date="2015-06" db="EMBL/GenBank/DDBJ databases">
        <title>Expansion of signal transduction pathways in fungi by whole-genome duplication.</title>
        <authorList>
            <consortium name="DOE Joint Genome Institute"/>
            <person name="Corrochano L.M."/>
            <person name="Kuo A."/>
            <person name="Marcet-Houben M."/>
            <person name="Polaino S."/>
            <person name="Salamov A."/>
            <person name="Villalobos J.M."/>
            <person name="Alvarez M.I."/>
            <person name="Avalos J."/>
            <person name="Benito E.P."/>
            <person name="Benoit I."/>
            <person name="Burger G."/>
            <person name="Camino L.P."/>
            <person name="Canovas D."/>
            <person name="Cerda-Olmedo E."/>
            <person name="Cheng J.-F."/>
            <person name="Dominguez A."/>
            <person name="Elias M."/>
            <person name="Eslava A.P."/>
            <person name="Glaser F."/>
            <person name="Grimwood J."/>
            <person name="Gutierrez G."/>
            <person name="Heitman J."/>
            <person name="Henrissat B."/>
            <person name="Iturriaga E.A."/>
            <person name="Lang B.F."/>
            <person name="Lavin J.L."/>
            <person name="Lee S."/>
            <person name="Li W."/>
            <person name="Lindquist E."/>
            <person name="Lopez-Garcia S."/>
            <person name="Luque E.M."/>
            <person name="Marcos A.T."/>
            <person name="Martin J."/>
            <person name="Mccluskey K."/>
            <person name="Medina H.R."/>
            <person name="Miralles-Duran A."/>
            <person name="Miyazaki A."/>
            <person name="Munoz-Torres E."/>
            <person name="Oguiza J.A."/>
            <person name="Ohm R."/>
            <person name="Olmedo M."/>
            <person name="Orejas M."/>
            <person name="Ortiz-Castellanos L."/>
            <person name="Pisabarro A.G."/>
            <person name="Rodriguez-Romero J."/>
            <person name="Ruiz-Herrera J."/>
            <person name="Ruiz-Vazquez R."/>
            <person name="Sanz C."/>
            <person name="Schackwitz W."/>
            <person name="Schmutz J."/>
            <person name="Shahriari M."/>
            <person name="Shelest E."/>
            <person name="Silva-Franco F."/>
            <person name="Soanes D."/>
            <person name="Syed K."/>
            <person name="Tagua V.G."/>
            <person name="Talbot N.J."/>
            <person name="Thon M."/>
            <person name="De Vries R.P."/>
            <person name="Wiebenga A."/>
            <person name="Yadav J.S."/>
            <person name="Braun E.L."/>
            <person name="Baker S."/>
            <person name="Garre V."/>
            <person name="Horwitz B."/>
            <person name="Torres-Martinez S."/>
            <person name="Idnurm A."/>
            <person name="Herrera-Estrella A."/>
            <person name="Gabaldon T."/>
            <person name="Grigoriev I.V."/>
        </authorList>
    </citation>
    <scope>NUCLEOTIDE SEQUENCE [LARGE SCALE GENOMIC DNA]</scope>
    <source>
        <strain evidence="1">NRRL 1555</strain>
    </source>
</reference>
<dbReference type="RefSeq" id="XP_018296499.1">
    <property type="nucleotide sequence ID" value="XM_018430424.1"/>
</dbReference>
<dbReference type="RefSeq" id="XP_018285108.1">
    <property type="nucleotide sequence ID" value="XM_018432808.1"/>
</dbReference>
<dbReference type="GeneID" id="28991330"/>
<evidence type="ECO:0000313" key="1">
    <source>
        <dbReference type="EMBL" id="OAD67068.1"/>
    </source>
</evidence>
<dbReference type="VEuPathDB" id="FungiDB:PHYBLDRAFT_140535"/>
<gene>
    <name evidence="2" type="ORF">PHYBLDRAFT_140535</name>
    <name evidence="1" type="ORF">PHYBLDRAFT_152010</name>
</gene>
<evidence type="ECO:0000313" key="2">
    <source>
        <dbReference type="EMBL" id="OAD78459.1"/>
    </source>
</evidence>
<sequence>MTYLKPQLSTHQLAINLPLNIPQAIYINVRTTKLAQILIDFAIQSRTENRLHSYPPTSDPVKSDPFLYLISYNNSYK</sequence>
<reference evidence="3" key="1">
    <citation type="submission" date="2015-06" db="EMBL/GenBank/DDBJ databases">
        <title>Expansion of signal transduction pathways in fungi by whole-genome duplication.</title>
        <authorList>
            <consortium name="DOE Joint Genome Institute"/>
            <person name="Corrochano L.M."/>
            <person name="Kuo A."/>
            <person name="Marcet-Houben M."/>
            <person name="Polaino S."/>
            <person name="Salamov A."/>
            <person name="Villalobos J.M."/>
            <person name="Alvarez M.I."/>
            <person name="Avalos J."/>
            <person name="Benito E.P."/>
            <person name="Benoit I."/>
            <person name="Burger G."/>
            <person name="Camino L.P."/>
            <person name="Canovas D."/>
            <person name="Cerda-Olmedo E."/>
            <person name="Cheng J.-F."/>
            <person name="Dominguez A."/>
            <person name="Elias M."/>
            <person name="Eslava A.P."/>
            <person name="Glaser F."/>
            <person name="Grimwood J."/>
            <person name="Gutierrez G."/>
            <person name="Heitman J."/>
            <person name="Henrissat B."/>
            <person name="Iturriaga E.A."/>
            <person name="Lang B.F."/>
            <person name="Lavin J.L."/>
            <person name="Lee S."/>
            <person name="Li W."/>
            <person name="Lindquist E."/>
            <person name="Lopez-Garcia S."/>
            <person name="Luque E.M."/>
            <person name="Marcos A.T."/>
            <person name="Martin J."/>
            <person name="McCluskey K."/>
            <person name="Medina H.R."/>
            <person name="Miralles-Duran A."/>
            <person name="Miyazaki A."/>
            <person name="Munoz-Torres E."/>
            <person name="Oguiza J.A."/>
            <person name="Ohm R."/>
            <person name="Olmedo M."/>
            <person name="Orejas M."/>
            <person name="Ortiz-Castellanos L."/>
            <person name="Pisabarro A.G."/>
            <person name="Rodriguez-Romero J."/>
            <person name="Ruiz-Herrera J."/>
            <person name="Ruiz-Vazquez R."/>
            <person name="Sanz C."/>
            <person name="Schackwitz W."/>
            <person name="Schmutz J."/>
            <person name="Shahriari M."/>
            <person name="Shelest E."/>
            <person name="Silva-Franco F."/>
            <person name="Soanes D."/>
            <person name="Syed K."/>
            <person name="Tagua V.G."/>
            <person name="Talbot N.J."/>
            <person name="Thon M."/>
            <person name="De vries R.P."/>
            <person name="Wiebenga A."/>
            <person name="Yadav J.S."/>
            <person name="Braun E.L."/>
            <person name="Baker S."/>
            <person name="Garre V."/>
            <person name="Horwitz B."/>
            <person name="Torres-Martinez S."/>
            <person name="Idnurm A."/>
            <person name="Herrera-Estrella A."/>
            <person name="Gabaldon T."/>
            <person name="Grigoriev I.V."/>
        </authorList>
    </citation>
    <scope>NUCLEOTIDE SEQUENCE [LARGE SCALE GENOMIC DNA]</scope>
    <source>
        <strain evidence="3">NRRL 1555(-)</strain>
    </source>
</reference>
<evidence type="ECO:0000313" key="3">
    <source>
        <dbReference type="Proteomes" id="UP000077315"/>
    </source>
</evidence>
<organism evidence="1 3">
    <name type="scientific">Phycomyces blakesleeanus (strain ATCC 8743b / DSM 1359 / FGSC 10004 / NBRC 33097 / NRRL 1555)</name>
    <dbReference type="NCBI Taxonomy" id="763407"/>
    <lineage>
        <taxon>Eukaryota</taxon>
        <taxon>Fungi</taxon>
        <taxon>Fungi incertae sedis</taxon>
        <taxon>Mucoromycota</taxon>
        <taxon>Mucoromycotina</taxon>
        <taxon>Mucoromycetes</taxon>
        <taxon>Mucorales</taxon>
        <taxon>Phycomycetaceae</taxon>
        <taxon>Phycomyces</taxon>
    </lineage>
</organism>
<dbReference type="GeneID" id="28993714"/>
<dbReference type="EMBL" id="KV440973">
    <property type="protein sequence ID" value="OAD78459.1"/>
    <property type="molecule type" value="Genomic_DNA"/>
</dbReference>
<keyword evidence="3" id="KW-1185">Reference proteome</keyword>
<dbReference type="EMBL" id="KV441026">
    <property type="protein sequence ID" value="OAD67068.1"/>
    <property type="molecule type" value="Genomic_DNA"/>
</dbReference>
<name>A0A167K1J4_PHYB8</name>